<name>A0AAN7KC58_9MYRT</name>
<dbReference type="Proteomes" id="UP001345219">
    <property type="component" value="Chromosome 5"/>
</dbReference>
<dbReference type="AlphaFoldDB" id="A0AAN7KC58"/>
<feature type="chain" id="PRO_5042969434" evidence="1">
    <location>
        <begin position="21"/>
        <end position="137"/>
    </location>
</feature>
<organism evidence="2 3">
    <name type="scientific">Trapa incisa</name>
    <dbReference type="NCBI Taxonomy" id="236973"/>
    <lineage>
        <taxon>Eukaryota</taxon>
        <taxon>Viridiplantae</taxon>
        <taxon>Streptophyta</taxon>
        <taxon>Embryophyta</taxon>
        <taxon>Tracheophyta</taxon>
        <taxon>Spermatophyta</taxon>
        <taxon>Magnoliopsida</taxon>
        <taxon>eudicotyledons</taxon>
        <taxon>Gunneridae</taxon>
        <taxon>Pentapetalae</taxon>
        <taxon>rosids</taxon>
        <taxon>malvids</taxon>
        <taxon>Myrtales</taxon>
        <taxon>Lythraceae</taxon>
        <taxon>Trapa</taxon>
    </lineage>
</organism>
<evidence type="ECO:0000313" key="2">
    <source>
        <dbReference type="EMBL" id="KAK4761197.1"/>
    </source>
</evidence>
<protein>
    <submittedName>
        <fullName evidence="2">Uncharacterized protein</fullName>
    </submittedName>
</protein>
<keyword evidence="3" id="KW-1185">Reference proteome</keyword>
<evidence type="ECO:0000256" key="1">
    <source>
        <dbReference type="SAM" id="SignalP"/>
    </source>
</evidence>
<sequence length="137" mass="14350">MKPADTAFTALLVLSLVALSSENELVDRIRSQAPYGLSVCLANCESEVLECSIKCFFEEPLKCLGSCLIHGEGDGRETTAFTAQADGCFMQCAQSILDCLAGCTTEGDMNGDSSRREVLGPLPPLHAVPVGGAAPPV</sequence>
<comment type="caution">
    <text evidence="2">The sequence shown here is derived from an EMBL/GenBank/DDBJ whole genome shotgun (WGS) entry which is preliminary data.</text>
</comment>
<proteinExistence type="predicted"/>
<keyword evidence="1" id="KW-0732">Signal</keyword>
<gene>
    <name evidence="2" type="ORF">SAY87_006090</name>
</gene>
<evidence type="ECO:0000313" key="3">
    <source>
        <dbReference type="Proteomes" id="UP001345219"/>
    </source>
</evidence>
<dbReference type="EMBL" id="JAXIOK010000010">
    <property type="protein sequence ID" value="KAK4761197.1"/>
    <property type="molecule type" value="Genomic_DNA"/>
</dbReference>
<reference evidence="2 3" key="1">
    <citation type="journal article" date="2023" name="Hortic Res">
        <title>Pangenome of water caltrop reveals structural variations and asymmetric subgenome divergence after allopolyploidization.</title>
        <authorList>
            <person name="Zhang X."/>
            <person name="Chen Y."/>
            <person name="Wang L."/>
            <person name="Yuan Y."/>
            <person name="Fang M."/>
            <person name="Shi L."/>
            <person name="Lu R."/>
            <person name="Comes H.P."/>
            <person name="Ma Y."/>
            <person name="Chen Y."/>
            <person name="Huang G."/>
            <person name="Zhou Y."/>
            <person name="Zheng Z."/>
            <person name="Qiu Y."/>
        </authorList>
    </citation>
    <scope>NUCLEOTIDE SEQUENCE [LARGE SCALE GENOMIC DNA]</scope>
    <source>
        <tissue evidence="2">Roots</tissue>
    </source>
</reference>
<feature type="signal peptide" evidence="1">
    <location>
        <begin position="1"/>
        <end position="20"/>
    </location>
</feature>
<accession>A0AAN7KC58</accession>